<feature type="transmembrane region" description="Helical" evidence="7">
    <location>
        <begin position="307"/>
        <end position="330"/>
    </location>
</feature>
<dbReference type="PANTHER" id="PTHR22926">
    <property type="entry name" value="PHOSPHO-N-ACETYLMURAMOYL-PENTAPEPTIDE-TRANSFERASE"/>
    <property type="match status" value="1"/>
</dbReference>
<protein>
    <submittedName>
        <fullName evidence="8">Glycosyl transferase, family 4, conserved region</fullName>
    </submittedName>
</protein>
<sequence>MLLDAVLGILAGAVGGILGAWISRKLGVMGVDALKPWRRERVPDAAGSGLALMLAIAMIVSWVVNGGDPSIYSAAVLVLLYNMLVGLADDVWRMDPVTKPILTMTSASLVMLVGGLNPQVYIPFFGWARLSIVYPAVLPLLIGVSANAFNMIDSVNGSMPTAGIVVGLVLIVSGNLMASMLGYQPPVEAMRLLVITVAGLLAYLLLYNRYPARVFNGDSGSLSIGALIGYLASASKQEAVYLVAITPLILNGFQIITTMRGFAERREIPRPTMIDDEGVVRATCDPRSPPTLIQLLTLREGLRELEIYVALVMLYLVAGLAAIAAAYLFYSLA</sequence>
<feature type="transmembrane region" description="Helical" evidence="7">
    <location>
        <begin position="70"/>
        <end position="88"/>
    </location>
</feature>
<dbReference type="GO" id="GO:0005886">
    <property type="term" value="C:plasma membrane"/>
    <property type="evidence" value="ECO:0007669"/>
    <property type="project" value="UniProtKB-SubCell"/>
</dbReference>
<feature type="transmembrane region" description="Helical" evidence="7">
    <location>
        <begin position="45"/>
        <end position="64"/>
    </location>
</feature>
<dbReference type="GO" id="GO:0044038">
    <property type="term" value="P:cell wall macromolecule biosynthetic process"/>
    <property type="evidence" value="ECO:0007669"/>
    <property type="project" value="TreeGrafter"/>
</dbReference>
<dbReference type="GO" id="GO:0071555">
    <property type="term" value="P:cell wall organization"/>
    <property type="evidence" value="ECO:0007669"/>
    <property type="project" value="TreeGrafter"/>
</dbReference>
<feature type="transmembrane region" description="Helical" evidence="7">
    <location>
        <begin position="100"/>
        <end position="120"/>
    </location>
</feature>
<feature type="transmembrane region" description="Helical" evidence="7">
    <location>
        <begin position="189"/>
        <end position="207"/>
    </location>
</feature>
<organism evidence="8 9">
    <name type="scientific">Pyrolobus fumarii (strain DSM 11204 / 1A)</name>
    <dbReference type="NCBI Taxonomy" id="694429"/>
    <lineage>
        <taxon>Archaea</taxon>
        <taxon>Thermoproteota</taxon>
        <taxon>Thermoprotei</taxon>
        <taxon>Desulfurococcales</taxon>
        <taxon>Pyrodictiaceae</taxon>
        <taxon>Pyrolobus</taxon>
    </lineage>
</organism>
<comment type="subcellular location">
    <subcellularLocation>
        <location evidence="1">Cell membrane</location>
        <topology evidence="1">Multi-pass membrane protein</topology>
    </subcellularLocation>
</comment>
<feature type="transmembrane region" description="Helical" evidence="7">
    <location>
        <begin position="6"/>
        <end position="24"/>
    </location>
</feature>
<reference evidence="8 9" key="1">
    <citation type="journal article" date="2011" name="Stand. Genomic Sci.">
        <title>Complete genome sequence of the hyperthermophilic chemolithoautotroph Pyrolobus fumarii type strain (1A).</title>
        <authorList>
            <person name="Anderson I."/>
            <person name="Goker M."/>
            <person name="Nolan M."/>
            <person name="Lucas S."/>
            <person name="Hammon N."/>
            <person name="Deshpande S."/>
            <person name="Cheng J.F."/>
            <person name="Tapia R."/>
            <person name="Han C."/>
            <person name="Goodwin L."/>
            <person name="Pitluck S."/>
            <person name="Huntemann M."/>
            <person name="Liolios K."/>
            <person name="Ivanova N."/>
            <person name="Pagani I."/>
            <person name="Mavromatis K."/>
            <person name="Ovchinikova G."/>
            <person name="Pati A."/>
            <person name="Chen A."/>
            <person name="Palaniappan K."/>
            <person name="Land M."/>
            <person name="Hauser L."/>
            <person name="Brambilla E.M."/>
            <person name="Huber H."/>
            <person name="Yasawong M."/>
            <person name="Rohde M."/>
            <person name="Spring S."/>
            <person name="Abt B."/>
            <person name="Sikorski J."/>
            <person name="Wirth R."/>
            <person name="Detter J.C."/>
            <person name="Woyke T."/>
            <person name="Bristow J."/>
            <person name="Eisen J.A."/>
            <person name="Markowitz V."/>
            <person name="Hugenholtz P."/>
            <person name="Kyrpides N.C."/>
            <person name="Klenk H.P."/>
            <person name="Lapidus A."/>
        </authorList>
    </citation>
    <scope>NUCLEOTIDE SEQUENCE [LARGE SCALE GENOMIC DNA]</scope>
    <source>
        <strain evidence="9">DSM 11204 / 1A</strain>
    </source>
</reference>
<gene>
    <name evidence="8" type="ordered locus">Pyrfu_1701</name>
</gene>
<dbReference type="Pfam" id="PF00953">
    <property type="entry name" value="Glycos_transf_4"/>
    <property type="match status" value="1"/>
</dbReference>
<evidence type="ECO:0000256" key="1">
    <source>
        <dbReference type="ARBA" id="ARBA00004651"/>
    </source>
</evidence>
<dbReference type="InterPro" id="IPR000715">
    <property type="entry name" value="Glycosyl_transferase_4"/>
</dbReference>
<evidence type="ECO:0000256" key="2">
    <source>
        <dbReference type="ARBA" id="ARBA00022475"/>
    </source>
</evidence>
<dbReference type="EMBL" id="CP002838">
    <property type="protein sequence ID" value="AEM39557.1"/>
    <property type="molecule type" value="Genomic_DNA"/>
</dbReference>
<evidence type="ECO:0000313" key="9">
    <source>
        <dbReference type="Proteomes" id="UP000001037"/>
    </source>
</evidence>
<evidence type="ECO:0000256" key="5">
    <source>
        <dbReference type="ARBA" id="ARBA00022989"/>
    </source>
</evidence>
<dbReference type="InParanoid" id="G0ECI7"/>
<evidence type="ECO:0000256" key="3">
    <source>
        <dbReference type="ARBA" id="ARBA00022679"/>
    </source>
</evidence>
<keyword evidence="6 7" id="KW-0472">Membrane</keyword>
<dbReference type="eggNOG" id="arCOG03199">
    <property type="taxonomic scope" value="Archaea"/>
</dbReference>
<dbReference type="HOGENOM" id="CLU_023982_4_1_2"/>
<dbReference type="Proteomes" id="UP000001037">
    <property type="component" value="Chromosome"/>
</dbReference>
<dbReference type="PANTHER" id="PTHR22926:SF3">
    <property type="entry name" value="UNDECAPRENYL-PHOSPHATE ALPHA-N-ACETYLGLUCOSAMINYL 1-PHOSPHATE TRANSFERASE"/>
    <property type="match status" value="1"/>
</dbReference>
<keyword evidence="2" id="KW-1003">Cell membrane</keyword>
<dbReference type="AlphaFoldDB" id="G0ECI7"/>
<dbReference type="GeneID" id="11138890"/>
<dbReference type="FunCoup" id="G0ECI7">
    <property type="interactions" value="149"/>
</dbReference>
<evidence type="ECO:0000256" key="7">
    <source>
        <dbReference type="SAM" id="Phobius"/>
    </source>
</evidence>
<evidence type="ECO:0000256" key="6">
    <source>
        <dbReference type="ARBA" id="ARBA00023136"/>
    </source>
</evidence>
<accession>G0ECI7</accession>
<keyword evidence="4 7" id="KW-0812">Transmembrane</keyword>
<dbReference type="GO" id="GO:0016780">
    <property type="term" value="F:phosphotransferase activity, for other substituted phosphate groups"/>
    <property type="evidence" value="ECO:0007669"/>
    <property type="project" value="InterPro"/>
</dbReference>
<proteinExistence type="predicted"/>
<evidence type="ECO:0000256" key="4">
    <source>
        <dbReference type="ARBA" id="ARBA00022692"/>
    </source>
</evidence>
<feature type="transmembrane region" description="Helical" evidence="7">
    <location>
        <begin position="164"/>
        <end position="183"/>
    </location>
</feature>
<keyword evidence="3 8" id="KW-0808">Transferase</keyword>
<dbReference type="OrthoDB" id="34534at2157"/>
<keyword evidence="9" id="KW-1185">Reference proteome</keyword>
<feature type="transmembrane region" description="Helical" evidence="7">
    <location>
        <begin position="214"/>
        <end position="233"/>
    </location>
</feature>
<feature type="transmembrane region" description="Helical" evidence="7">
    <location>
        <begin position="132"/>
        <end position="152"/>
    </location>
</feature>
<dbReference type="STRING" id="694429.Pyrfu_1701"/>
<name>G0ECI7_PYRF1</name>
<dbReference type="RefSeq" id="WP_014027234.1">
    <property type="nucleotide sequence ID" value="NC_015931.1"/>
</dbReference>
<evidence type="ECO:0000313" key="8">
    <source>
        <dbReference type="EMBL" id="AEM39557.1"/>
    </source>
</evidence>
<dbReference type="KEGG" id="pfm:Pyrfu_1701"/>
<keyword evidence="5 7" id="KW-1133">Transmembrane helix</keyword>
<feature type="transmembrane region" description="Helical" evidence="7">
    <location>
        <begin position="239"/>
        <end position="263"/>
    </location>
</feature>